<dbReference type="GeneID" id="71999669"/>
<protein>
    <recommendedName>
        <fullName evidence="3">Secreted protein</fullName>
    </recommendedName>
</protein>
<dbReference type="EMBL" id="JADCUA010000006">
    <property type="protein sequence ID" value="KAH9839116.1"/>
    <property type="molecule type" value="Genomic_DNA"/>
</dbReference>
<comment type="caution">
    <text evidence="1">The sequence shown here is derived from an EMBL/GenBank/DDBJ whole genome shotgun (WGS) entry which is preliminary data.</text>
</comment>
<evidence type="ECO:0000313" key="1">
    <source>
        <dbReference type="EMBL" id="KAH9839116.1"/>
    </source>
</evidence>
<dbReference type="Proteomes" id="UP000814176">
    <property type="component" value="Unassembled WGS sequence"/>
</dbReference>
<evidence type="ECO:0000313" key="2">
    <source>
        <dbReference type="Proteomes" id="UP000814176"/>
    </source>
</evidence>
<sequence>MSFPSGPRAHFTSVLLQLTYRAQASVCRWIEPVALLLVSWRGAVTLVAHTPWFETCLGLQRKRIECGEIISLCAIRRDIAVRWCIQLISVVTRTARRI</sequence>
<keyword evidence="2" id="KW-1185">Reference proteome</keyword>
<name>A0ABQ8KLN2_9APHY</name>
<reference evidence="1 2" key="1">
    <citation type="journal article" date="2021" name="Environ. Microbiol.">
        <title>Gene family expansions and transcriptome signatures uncover fungal adaptations to wood decay.</title>
        <authorList>
            <person name="Hage H."/>
            <person name="Miyauchi S."/>
            <person name="Viragh M."/>
            <person name="Drula E."/>
            <person name="Min B."/>
            <person name="Chaduli D."/>
            <person name="Navarro D."/>
            <person name="Favel A."/>
            <person name="Norest M."/>
            <person name="Lesage-Meessen L."/>
            <person name="Balint B."/>
            <person name="Merenyi Z."/>
            <person name="de Eugenio L."/>
            <person name="Morin E."/>
            <person name="Martinez A.T."/>
            <person name="Baldrian P."/>
            <person name="Stursova M."/>
            <person name="Martinez M.J."/>
            <person name="Novotny C."/>
            <person name="Magnuson J.K."/>
            <person name="Spatafora J.W."/>
            <person name="Maurice S."/>
            <person name="Pangilinan J."/>
            <person name="Andreopoulos W."/>
            <person name="LaButti K."/>
            <person name="Hundley H."/>
            <person name="Na H."/>
            <person name="Kuo A."/>
            <person name="Barry K."/>
            <person name="Lipzen A."/>
            <person name="Henrissat B."/>
            <person name="Riley R."/>
            <person name="Ahrendt S."/>
            <person name="Nagy L.G."/>
            <person name="Grigoriev I.V."/>
            <person name="Martin F."/>
            <person name="Rosso M.N."/>
        </authorList>
    </citation>
    <scope>NUCLEOTIDE SEQUENCE [LARGE SCALE GENOMIC DNA]</scope>
    <source>
        <strain evidence="1 2">CIRM-BRFM 1785</strain>
    </source>
</reference>
<evidence type="ECO:0008006" key="3">
    <source>
        <dbReference type="Google" id="ProtNLM"/>
    </source>
</evidence>
<gene>
    <name evidence="1" type="ORF">C8Q71DRAFT_496918</name>
</gene>
<accession>A0ABQ8KLN2</accession>
<proteinExistence type="predicted"/>
<organism evidence="1 2">
    <name type="scientific">Rhodofomes roseus</name>
    <dbReference type="NCBI Taxonomy" id="34475"/>
    <lineage>
        <taxon>Eukaryota</taxon>
        <taxon>Fungi</taxon>
        <taxon>Dikarya</taxon>
        <taxon>Basidiomycota</taxon>
        <taxon>Agaricomycotina</taxon>
        <taxon>Agaricomycetes</taxon>
        <taxon>Polyporales</taxon>
        <taxon>Rhodofomes</taxon>
    </lineage>
</organism>
<dbReference type="RefSeq" id="XP_047780871.1">
    <property type="nucleotide sequence ID" value="XM_047918937.1"/>
</dbReference>